<dbReference type="SUPFAM" id="SSF81383">
    <property type="entry name" value="F-box domain"/>
    <property type="match status" value="1"/>
</dbReference>
<feature type="signal peptide" evidence="1">
    <location>
        <begin position="1"/>
        <end position="24"/>
    </location>
</feature>
<feature type="chain" id="PRO_5034836497" description="F-box domain-containing protein" evidence="1">
    <location>
        <begin position="25"/>
        <end position="370"/>
    </location>
</feature>
<gene>
    <name evidence="3" type="ORF">D9756_008359</name>
</gene>
<evidence type="ECO:0000256" key="1">
    <source>
        <dbReference type="SAM" id="SignalP"/>
    </source>
</evidence>
<organism evidence="3 4">
    <name type="scientific">Leucocoprinus leucothites</name>
    <dbReference type="NCBI Taxonomy" id="201217"/>
    <lineage>
        <taxon>Eukaryota</taxon>
        <taxon>Fungi</taxon>
        <taxon>Dikarya</taxon>
        <taxon>Basidiomycota</taxon>
        <taxon>Agaricomycotina</taxon>
        <taxon>Agaricomycetes</taxon>
        <taxon>Agaricomycetidae</taxon>
        <taxon>Agaricales</taxon>
        <taxon>Agaricineae</taxon>
        <taxon>Agaricaceae</taxon>
        <taxon>Leucocoprinus</taxon>
    </lineage>
</organism>
<evidence type="ECO:0000313" key="4">
    <source>
        <dbReference type="Proteomes" id="UP000559027"/>
    </source>
</evidence>
<keyword evidence="4" id="KW-1185">Reference proteome</keyword>
<keyword evidence="1" id="KW-0732">Signal</keyword>
<name>A0A8H5CZQ4_9AGAR</name>
<feature type="domain" description="F-box" evidence="2">
    <location>
        <begin position="61"/>
        <end position="107"/>
    </location>
</feature>
<sequence length="370" mass="42693">MQCCFDTGYSSLFSLLLTLSLVYSINPPSLGIPSTEMAPRVRSTYPKIHQHPTSNLAKRSSTTLFSLPSEILLDICTHLDHFSLLSMRLCCKILCQVTNTRHIWYRLTRRLCEEYNIEPPEEPLDRYTSKELENWYLRRSLAQDAWQTPKRSRYDSRIVDLRVPNVNEPHLALHYLLPGDSATPQPQFLFDPTKNDPAISKEREVIKYSLWNDRSRMGAFFRVAGTVVNHRKPRTFIYDLELSGHAASSVLVSTGNARFQKPPRALVSRKTALNEQYFVEVCTHPEQIVVGEAIVVYRYNDARGCTLDYVLEPITQIPFRDQSVLLVEFIHDNKIADSTRLLVLSSCYMQYRSLTILRRTSDGPRAYPTW</sequence>
<dbReference type="OrthoDB" id="3045565at2759"/>
<dbReference type="AlphaFoldDB" id="A0A8H5CZQ4"/>
<dbReference type="InterPro" id="IPR036047">
    <property type="entry name" value="F-box-like_dom_sf"/>
</dbReference>
<protein>
    <recommendedName>
        <fullName evidence="2">F-box domain-containing protein</fullName>
    </recommendedName>
</protein>
<dbReference type="SMART" id="SM00256">
    <property type="entry name" value="FBOX"/>
    <property type="match status" value="1"/>
</dbReference>
<reference evidence="3 4" key="1">
    <citation type="journal article" date="2020" name="ISME J.">
        <title>Uncovering the hidden diversity of litter-decomposition mechanisms in mushroom-forming fungi.</title>
        <authorList>
            <person name="Floudas D."/>
            <person name="Bentzer J."/>
            <person name="Ahren D."/>
            <person name="Johansson T."/>
            <person name="Persson P."/>
            <person name="Tunlid A."/>
        </authorList>
    </citation>
    <scope>NUCLEOTIDE SEQUENCE [LARGE SCALE GENOMIC DNA]</scope>
    <source>
        <strain evidence="3 4">CBS 146.42</strain>
    </source>
</reference>
<proteinExistence type="predicted"/>
<evidence type="ECO:0000313" key="3">
    <source>
        <dbReference type="EMBL" id="KAF5350975.1"/>
    </source>
</evidence>
<dbReference type="Proteomes" id="UP000559027">
    <property type="component" value="Unassembled WGS sequence"/>
</dbReference>
<comment type="caution">
    <text evidence="3">The sequence shown here is derived from an EMBL/GenBank/DDBJ whole genome shotgun (WGS) entry which is preliminary data.</text>
</comment>
<dbReference type="Gene3D" id="1.20.1280.50">
    <property type="match status" value="1"/>
</dbReference>
<dbReference type="PROSITE" id="PS50181">
    <property type="entry name" value="FBOX"/>
    <property type="match status" value="1"/>
</dbReference>
<dbReference type="InterPro" id="IPR001810">
    <property type="entry name" value="F-box_dom"/>
</dbReference>
<evidence type="ECO:0000259" key="2">
    <source>
        <dbReference type="PROSITE" id="PS50181"/>
    </source>
</evidence>
<accession>A0A8H5CZQ4</accession>
<dbReference type="Pfam" id="PF12937">
    <property type="entry name" value="F-box-like"/>
    <property type="match status" value="1"/>
</dbReference>
<dbReference type="EMBL" id="JAACJO010000013">
    <property type="protein sequence ID" value="KAF5350975.1"/>
    <property type="molecule type" value="Genomic_DNA"/>
</dbReference>